<organism evidence="4 5">
    <name type="scientific">Phtheirospermum japonicum</name>
    <dbReference type="NCBI Taxonomy" id="374723"/>
    <lineage>
        <taxon>Eukaryota</taxon>
        <taxon>Viridiplantae</taxon>
        <taxon>Streptophyta</taxon>
        <taxon>Embryophyta</taxon>
        <taxon>Tracheophyta</taxon>
        <taxon>Spermatophyta</taxon>
        <taxon>Magnoliopsida</taxon>
        <taxon>eudicotyledons</taxon>
        <taxon>Gunneridae</taxon>
        <taxon>Pentapetalae</taxon>
        <taxon>asterids</taxon>
        <taxon>lamiids</taxon>
        <taxon>Lamiales</taxon>
        <taxon>Orobanchaceae</taxon>
        <taxon>Orobanchaceae incertae sedis</taxon>
        <taxon>Phtheirospermum</taxon>
    </lineage>
</organism>
<dbReference type="AlphaFoldDB" id="A0A830BYW9"/>
<evidence type="ECO:0000256" key="1">
    <source>
        <dbReference type="ARBA" id="ARBA00004613"/>
    </source>
</evidence>
<protein>
    <submittedName>
        <fullName evidence="4">Expansin-b1</fullName>
    </submittedName>
</protein>
<dbReference type="Proteomes" id="UP000653305">
    <property type="component" value="Unassembled WGS sequence"/>
</dbReference>
<dbReference type="Pfam" id="PF01357">
    <property type="entry name" value="Expansin_C"/>
    <property type="match status" value="1"/>
</dbReference>
<accession>A0A830BYW9</accession>
<feature type="domain" description="Expansin-like CBD" evidence="3">
    <location>
        <begin position="32"/>
        <end position="113"/>
    </location>
</feature>
<dbReference type="InterPro" id="IPR005795">
    <property type="entry name" value="LolPI"/>
</dbReference>
<evidence type="ECO:0000313" key="5">
    <source>
        <dbReference type="Proteomes" id="UP000653305"/>
    </source>
</evidence>
<reference evidence="4" key="1">
    <citation type="submission" date="2020-07" db="EMBL/GenBank/DDBJ databases">
        <title>Ethylene signaling mediates host invasion by parasitic plants.</title>
        <authorList>
            <person name="Yoshida S."/>
        </authorList>
    </citation>
    <scope>NUCLEOTIDE SEQUENCE</scope>
    <source>
        <strain evidence="4">Okayama</strain>
    </source>
</reference>
<evidence type="ECO:0000313" key="4">
    <source>
        <dbReference type="EMBL" id="GFP91809.1"/>
    </source>
</evidence>
<sequence>MFNELVIFLFRRVQCQYNVCITFKIDLGSNPYYLAFAIEFVSEDGDIGSVEISSPSSKGWLTMQQSFGATWKTQLNGIKGPYSVKVTTIESKKTIYVSNVIPTNWLVDKSIMFVCVCSNNIFF</sequence>
<dbReference type="EMBL" id="BMAC01000257">
    <property type="protein sequence ID" value="GFP91809.1"/>
    <property type="molecule type" value="Genomic_DNA"/>
</dbReference>
<dbReference type="GO" id="GO:0005576">
    <property type="term" value="C:extracellular region"/>
    <property type="evidence" value="ECO:0007669"/>
    <property type="project" value="UniProtKB-SubCell"/>
</dbReference>
<dbReference type="InterPro" id="IPR007117">
    <property type="entry name" value="Expansin_CBD"/>
</dbReference>
<dbReference type="Gene3D" id="2.60.40.760">
    <property type="entry name" value="Expansin, cellulose-binding-like domain"/>
    <property type="match status" value="1"/>
</dbReference>
<proteinExistence type="predicted"/>
<evidence type="ECO:0000259" key="3">
    <source>
        <dbReference type="PROSITE" id="PS50843"/>
    </source>
</evidence>
<keyword evidence="5" id="KW-1185">Reference proteome</keyword>
<name>A0A830BYW9_9LAMI</name>
<gene>
    <name evidence="4" type="ORF">PHJA_001324900</name>
</gene>
<dbReference type="OrthoDB" id="406505at2759"/>
<comment type="subcellular location">
    <subcellularLocation>
        <location evidence="1">Secreted</location>
    </subcellularLocation>
</comment>
<dbReference type="PRINTS" id="PR00829">
    <property type="entry name" value="LOLP1ALLERGN"/>
</dbReference>
<dbReference type="PANTHER" id="PTHR31692">
    <property type="entry name" value="EXPANSIN-B3"/>
    <property type="match status" value="1"/>
</dbReference>
<dbReference type="PANTHER" id="PTHR31692:SF56">
    <property type="entry name" value="EXPANSIN-B2-RELATED"/>
    <property type="match status" value="1"/>
</dbReference>
<dbReference type="InterPro" id="IPR036749">
    <property type="entry name" value="Expansin_CBD_sf"/>
</dbReference>
<dbReference type="SUPFAM" id="SSF49590">
    <property type="entry name" value="PHL pollen allergen"/>
    <property type="match status" value="1"/>
</dbReference>
<comment type="caution">
    <text evidence="4">The sequence shown here is derived from an EMBL/GenBank/DDBJ whole genome shotgun (WGS) entry which is preliminary data.</text>
</comment>
<keyword evidence="2" id="KW-0964">Secreted</keyword>
<dbReference type="PROSITE" id="PS50843">
    <property type="entry name" value="EXPANSIN_CBD"/>
    <property type="match status" value="1"/>
</dbReference>
<evidence type="ECO:0000256" key="2">
    <source>
        <dbReference type="ARBA" id="ARBA00022525"/>
    </source>
</evidence>